<organism evidence="1 2">
    <name type="scientific">Brachionus plicatilis</name>
    <name type="common">Marine rotifer</name>
    <name type="synonym">Brachionus muelleri</name>
    <dbReference type="NCBI Taxonomy" id="10195"/>
    <lineage>
        <taxon>Eukaryota</taxon>
        <taxon>Metazoa</taxon>
        <taxon>Spiralia</taxon>
        <taxon>Gnathifera</taxon>
        <taxon>Rotifera</taxon>
        <taxon>Eurotatoria</taxon>
        <taxon>Monogononta</taxon>
        <taxon>Pseudotrocha</taxon>
        <taxon>Ploima</taxon>
        <taxon>Brachionidae</taxon>
        <taxon>Brachionus</taxon>
    </lineage>
</organism>
<accession>A0A3M7Q9E8</accession>
<dbReference type="AlphaFoldDB" id="A0A3M7Q9E8"/>
<name>A0A3M7Q9E8_BRAPC</name>
<comment type="caution">
    <text evidence="1">The sequence shown here is derived from an EMBL/GenBank/DDBJ whole genome shotgun (WGS) entry which is preliminary data.</text>
</comment>
<evidence type="ECO:0000313" key="1">
    <source>
        <dbReference type="EMBL" id="RNA08026.1"/>
    </source>
</evidence>
<keyword evidence="2" id="KW-1185">Reference proteome</keyword>
<evidence type="ECO:0000313" key="2">
    <source>
        <dbReference type="Proteomes" id="UP000276133"/>
    </source>
</evidence>
<reference evidence="1 2" key="1">
    <citation type="journal article" date="2018" name="Sci. Rep.">
        <title>Genomic signatures of local adaptation to the degree of environmental predictability in rotifers.</title>
        <authorList>
            <person name="Franch-Gras L."/>
            <person name="Hahn C."/>
            <person name="Garcia-Roger E.M."/>
            <person name="Carmona M.J."/>
            <person name="Serra M."/>
            <person name="Gomez A."/>
        </authorList>
    </citation>
    <scope>NUCLEOTIDE SEQUENCE [LARGE SCALE GENOMIC DNA]</scope>
    <source>
        <strain evidence="1">HYR1</strain>
    </source>
</reference>
<dbReference type="Proteomes" id="UP000276133">
    <property type="component" value="Unassembled WGS sequence"/>
</dbReference>
<gene>
    <name evidence="1" type="ORF">BpHYR1_054462</name>
</gene>
<proteinExistence type="predicted"/>
<sequence>MKFKIQHSLEFKGIDLDSSGKSMRLNRLKYKEISSSDSYQSSRNLNTERLIQSNSFDFKKLILKLNDRKFVINSRRTEYSRNFSIINKIDYLINKNILIINIVLTSNKQHYELNDI</sequence>
<protein>
    <submittedName>
        <fullName evidence="1">Uncharacterized protein</fullName>
    </submittedName>
</protein>
<dbReference type="EMBL" id="REGN01006871">
    <property type="protein sequence ID" value="RNA08026.1"/>
    <property type="molecule type" value="Genomic_DNA"/>
</dbReference>